<comment type="caution">
    <text evidence="1">The sequence shown here is derived from an EMBL/GenBank/DDBJ whole genome shotgun (WGS) entry which is preliminary data.</text>
</comment>
<dbReference type="Proteomes" id="UP001497700">
    <property type="component" value="Unassembled WGS sequence"/>
</dbReference>
<gene>
    <name evidence="1" type="ORF">F4820DRAFT_407124</name>
</gene>
<proteinExistence type="predicted"/>
<keyword evidence="2" id="KW-1185">Reference proteome</keyword>
<reference evidence="1 2" key="1">
    <citation type="journal article" date="2022" name="New Phytol.">
        <title>Ecological generalism drives hyperdiversity of secondary metabolite gene clusters in xylarialean endophytes.</title>
        <authorList>
            <person name="Franco M.E.E."/>
            <person name="Wisecaver J.H."/>
            <person name="Arnold A.E."/>
            <person name="Ju Y.M."/>
            <person name="Slot J.C."/>
            <person name="Ahrendt S."/>
            <person name="Moore L.P."/>
            <person name="Eastman K.E."/>
            <person name="Scott K."/>
            <person name="Konkel Z."/>
            <person name="Mondo S.J."/>
            <person name="Kuo A."/>
            <person name="Hayes R.D."/>
            <person name="Haridas S."/>
            <person name="Andreopoulos B."/>
            <person name="Riley R."/>
            <person name="LaButti K."/>
            <person name="Pangilinan J."/>
            <person name="Lipzen A."/>
            <person name="Amirebrahimi M."/>
            <person name="Yan J."/>
            <person name="Adam C."/>
            <person name="Keymanesh K."/>
            <person name="Ng V."/>
            <person name="Louie K."/>
            <person name="Northen T."/>
            <person name="Drula E."/>
            <person name="Henrissat B."/>
            <person name="Hsieh H.M."/>
            <person name="Youens-Clark K."/>
            <person name="Lutzoni F."/>
            <person name="Miadlikowska J."/>
            <person name="Eastwood D.C."/>
            <person name="Hamelin R.C."/>
            <person name="Grigoriev I.V."/>
            <person name="U'Ren J.M."/>
        </authorList>
    </citation>
    <scope>NUCLEOTIDE SEQUENCE [LARGE SCALE GENOMIC DNA]</scope>
    <source>
        <strain evidence="1 2">CBS 119005</strain>
    </source>
</reference>
<dbReference type="EMBL" id="MU393431">
    <property type="protein sequence ID" value="KAI4869336.1"/>
    <property type="molecule type" value="Genomic_DNA"/>
</dbReference>
<evidence type="ECO:0000313" key="1">
    <source>
        <dbReference type="EMBL" id="KAI4869336.1"/>
    </source>
</evidence>
<protein>
    <submittedName>
        <fullName evidence="1">ARM repeat-containing protein</fullName>
    </submittedName>
</protein>
<accession>A0ACB9ZDA4</accession>
<sequence>MAPKFETPGSKRKLIDGSKVHSSKKPKFEKRPPRREEPEEAVSDDSEISDFSDLDDGGVSLGKGESQNESDLAVRPKSNGDQSGKVFEKGQNSRESHIKQRQIAQDRKSQKPLADELHRTKKLWERLRLKSKVPKDERQKLVEELFSITTGRMKEFALKHDAVRVVQTAIKYATPERRKMIARELKGAYPLLAESRYAKFLIGKLLVKGDEEVRDIIVPEFFGKVRKLINHPEASWILDDIYRGIATKEQKAILLREWYGAEYQIFRQTEESGSTSSAELSQILEEQPSKRGPIMRYLLDMTNQLIQKKMTGFTILHDAMYQYYINVKPGGEEAKEYMEMIKEDENGDLLKNMAFTKSGARLVCLLLAYGTAKDRKQILKTYKDTFQLMSSDPNGHVIILAAYDLIDDTVLTSKSIVSELLGKTEQDEVPNLVIAANDLNARLTIRYPLEGTSKVLFDAGHADDLKLLGELWEIRKTTSKKDPETRRKELVAALSPSLLAAIASSPHNLISTSYGTQLVTEALLSCVGDKSEALQAIASTAKGNPNVDDEPTNSSEELATEFAQQEHISKAPHGGRMFKTLIAGGHFDKATKRVIPVDPPLQFADILYPFIKDYVVAWATGPSSFVVLSLMEADGFSHKDELTKILKEKRKVLEKAATEETPEQKAVKEAAETNGEDKKVAKKRGKKAGSKKETPIGNMGSKLLLEKLNG</sequence>
<evidence type="ECO:0000313" key="2">
    <source>
        <dbReference type="Proteomes" id="UP001497700"/>
    </source>
</evidence>
<name>A0ACB9ZDA4_9PEZI</name>
<organism evidence="1 2">
    <name type="scientific">Hypoxylon rubiginosum</name>
    <dbReference type="NCBI Taxonomy" id="110542"/>
    <lineage>
        <taxon>Eukaryota</taxon>
        <taxon>Fungi</taxon>
        <taxon>Dikarya</taxon>
        <taxon>Ascomycota</taxon>
        <taxon>Pezizomycotina</taxon>
        <taxon>Sordariomycetes</taxon>
        <taxon>Xylariomycetidae</taxon>
        <taxon>Xylariales</taxon>
        <taxon>Hypoxylaceae</taxon>
        <taxon>Hypoxylon</taxon>
    </lineage>
</organism>